<keyword evidence="7 14" id="KW-0732">Signal</keyword>
<evidence type="ECO:0000313" key="17">
    <source>
        <dbReference type="Proteomes" id="UP001557470"/>
    </source>
</evidence>
<evidence type="ECO:0000256" key="8">
    <source>
        <dbReference type="ARBA" id="ARBA00022737"/>
    </source>
</evidence>
<feature type="domain" description="Sushi" evidence="15">
    <location>
        <begin position="23"/>
        <end position="84"/>
    </location>
</feature>
<sequence>MNPTLSLLLCCQLALYGAVMSKKVCGRPHMPDGIDEMGLKRVYEIGEQVNLGCERGYTPGKAKTATITCTASGEWSKLDLVCSPKMCQLPKPMQKPGVTEVPYKSVLNYTCDYGYVLIGANKSVCLHNGTLSAPPPMCAAVNCALPKAPIFGKIVYDDKKFSGHETRYGQTWTYECFPPRAPIGNERGWCLASGNVTEPPVCEEVSCSIPPTIENSVITFAVMRQAGYNEKVKYQCKDHYVMEGSDEIQCQKTGNWSTLPICRAPCKVNINRGRIFYNAKKIWIEDLKPNRVLHREHVVFYCLNKEQKCGIPVASQCFDGTLNIPECFKEPGKTEYHLKPKSLPSEIAMCPLEITN</sequence>
<dbReference type="PANTHER" id="PTHR19325:SF549">
    <property type="entry name" value="BETA-2-GLYCOPROTEIN 1"/>
    <property type="match status" value="1"/>
</dbReference>
<keyword evidence="10" id="KW-0325">Glycoprotein</keyword>
<feature type="chain" id="PRO_5044812903" description="Beta-2-glycoprotein 1" evidence="14">
    <location>
        <begin position="22"/>
        <end position="356"/>
    </location>
</feature>
<dbReference type="InterPro" id="IPR000436">
    <property type="entry name" value="Sushi_SCR_CCP_dom"/>
</dbReference>
<evidence type="ECO:0000313" key="16">
    <source>
        <dbReference type="EMBL" id="KAL1006077.1"/>
    </source>
</evidence>
<dbReference type="PROSITE" id="PS50923">
    <property type="entry name" value="SUSHI"/>
    <property type="match status" value="3"/>
</dbReference>
<reference evidence="16 17" key="1">
    <citation type="submission" date="2024-06" db="EMBL/GenBank/DDBJ databases">
        <authorList>
            <person name="Pan Q."/>
            <person name="Wen M."/>
            <person name="Jouanno E."/>
            <person name="Zahm M."/>
            <person name="Klopp C."/>
            <person name="Cabau C."/>
            <person name="Louis A."/>
            <person name="Berthelot C."/>
            <person name="Parey E."/>
            <person name="Roest Crollius H."/>
            <person name="Montfort J."/>
            <person name="Robinson-Rechavi M."/>
            <person name="Bouchez O."/>
            <person name="Lampietro C."/>
            <person name="Lopez Roques C."/>
            <person name="Donnadieu C."/>
            <person name="Postlethwait J."/>
            <person name="Bobe J."/>
            <person name="Verreycken H."/>
            <person name="Guiguen Y."/>
        </authorList>
    </citation>
    <scope>NUCLEOTIDE SEQUENCE [LARGE SCALE GENOMIC DNA]</scope>
    <source>
        <strain evidence="16">Up_M1</strain>
        <tissue evidence="16">Testis</tissue>
    </source>
</reference>
<evidence type="ECO:0000256" key="4">
    <source>
        <dbReference type="ARBA" id="ARBA00022525"/>
    </source>
</evidence>
<evidence type="ECO:0000256" key="1">
    <source>
        <dbReference type="ARBA" id="ARBA00003651"/>
    </source>
</evidence>
<comment type="caution">
    <text evidence="16">The sequence shown here is derived from an EMBL/GenBank/DDBJ whole genome shotgun (WGS) entry which is preliminary data.</text>
</comment>
<protein>
    <recommendedName>
        <fullName evidence="3">Beta-2-glycoprotein 1</fullName>
    </recommendedName>
    <alternativeName>
        <fullName evidence="11">Apolipoprotein H</fullName>
    </alternativeName>
    <alternativeName>
        <fullName evidence="12">Beta-2-glycoprotein I</fullName>
    </alternativeName>
</protein>
<dbReference type="EMBL" id="JAGEUA010000002">
    <property type="protein sequence ID" value="KAL1006077.1"/>
    <property type="molecule type" value="Genomic_DNA"/>
</dbReference>
<dbReference type="InterPro" id="IPR015104">
    <property type="entry name" value="Sushi_2"/>
</dbReference>
<keyword evidence="5 13" id="KW-0768">Sushi</keyword>
<dbReference type="SMART" id="SM00032">
    <property type="entry name" value="CCP"/>
    <property type="match status" value="4"/>
</dbReference>
<evidence type="ECO:0000256" key="14">
    <source>
        <dbReference type="SAM" id="SignalP"/>
    </source>
</evidence>
<dbReference type="CDD" id="cd00033">
    <property type="entry name" value="CCP"/>
    <property type="match status" value="3"/>
</dbReference>
<keyword evidence="6" id="KW-0358">Heparin-binding</keyword>
<comment type="function">
    <text evidence="1">Binds to various kinds of negatively charged substances such as heparin, phospholipids, and dextran sulfate. May prevent activation of the intrinsic blood coagulation cascade by binding to phospholipids on the surface of damaged cells.</text>
</comment>
<proteinExistence type="predicted"/>
<keyword evidence="4" id="KW-0964">Secreted</keyword>
<feature type="signal peptide" evidence="14">
    <location>
        <begin position="1"/>
        <end position="21"/>
    </location>
</feature>
<evidence type="ECO:0000256" key="5">
    <source>
        <dbReference type="ARBA" id="ARBA00022659"/>
    </source>
</evidence>
<evidence type="ECO:0000256" key="6">
    <source>
        <dbReference type="ARBA" id="ARBA00022674"/>
    </source>
</evidence>
<evidence type="ECO:0000256" key="13">
    <source>
        <dbReference type="PROSITE-ProRule" id="PRU00302"/>
    </source>
</evidence>
<feature type="disulfide bond" evidence="13">
    <location>
        <begin position="111"/>
        <end position="138"/>
    </location>
</feature>
<organism evidence="16 17">
    <name type="scientific">Umbra pygmaea</name>
    <name type="common">Eastern mudminnow</name>
    <dbReference type="NCBI Taxonomy" id="75934"/>
    <lineage>
        <taxon>Eukaryota</taxon>
        <taxon>Metazoa</taxon>
        <taxon>Chordata</taxon>
        <taxon>Craniata</taxon>
        <taxon>Vertebrata</taxon>
        <taxon>Euteleostomi</taxon>
        <taxon>Actinopterygii</taxon>
        <taxon>Neopterygii</taxon>
        <taxon>Teleostei</taxon>
        <taxon>Protacanthopterygii</taxon>
        <taxon>Esociformes</taxon>
        <taxon>Umbridae</taxon>
        <taxon>Umbra</taxon>
    </lineage>
</organism>
<accession>A0ABD0XEF9</accession>
<keyword evidence="17" id="KW-1185">Reference proteome</keyword>
<evidence type="ECO:0000256" key="3">
    <source>
        <dbReference type="ARBA" id="ARBA00020104"/>
    </source>
</evidence>
<dbReference type="Proteomes" id="UP001557470">
    <property type="component" value="Unassembled WGS sequence"/>
</dbReference>
<dbReference type="GO" id="GO:0005576">
    <property type="term" value="C:extracellular region"/>
    <property type="evidence" value="ECO:0007669"/>
    <property type="project" value="UniProtKB-SubCell"/>
</dbReference>
<comment type="caution">
    <text evidence="13">Lacks conserved residue(s) required for the propagation of feature annotation.</text>
</comment>
<keyword evidence="9 13" id="KW-1015">Disulfide bond</keyword>
<evidence type="ECO:0000256" key="7">
    <source>
        <dbReference type="ARBA" id="ARBA00022729"/>
    </source>
</evidence>
<keyword evidence="8" id="KW-0677">Repeat</keyword>
<feature type="disulfide bond" evidence="13">
    <location>
        <begin position="207"/>
        <end position="250"/>
    </location>
</feature>
<dbReference type="InterPro" id="IPR035976">
    <property type="entry name" value="Sushi/SCR/CCP_sf"/>
</dbReference>
<evidence type="ECO:0000256" key="12">
    <source>
        <dbReference type="ARBA" id="ARBA00033414"/>
    </source>
</evidence>
<dbReference type="InterPro" id="IPR050350">
    <property type="entry name" value="Compl-Cell_Adhes-Reg"/>
</dbReference>
<dbReference type="Gene3D" id="2.10.70.10">
    <property type="entry name" value="Complement Module, domain 1"/>
    <property type="match status" value="5"/>
</dbReference>
<evidence type="ECO:0000256" key="9">
    <source>
        <dbReference type="ARBA" id="ARBA00023157"/>
    </source>
</evidence>
<evidence type="ECO:0000256" key="10">
    <source>
        <dbReference type="ARBA" id="ARBA00023180"/>
    </source>
</evidence>
<evidence type="ECO:0000259" key="15">
    <source>
        <dbReference type="PROSITE" id="PS50923"/>
    </source>
</evidence>
<dbReference type="GO" id="GO:0008201">
    <property type="term" value="F:heparin binding"/>
    <property type="evidence" value="ECO:0007669"/>
    <property type="project" value="UniProtKB-KW"/>
</dbReference>
<dbReference type="Pfam" id="PF00084">
    <property type="entry name" value="Sushi"/>
    <property type="match status" value="3"/>
</dbReference>
<evidence type="ECO:0000256" key="2">
    <source>
        <dbReference type="ARBA" id="ARBA00004613"/>
    </source>
</evidence>
<dbReference type="AlphaFoldDB" id="A0ABD0XEF9"/>
<gene>
    <name evidence="16" type="ORF">UPYG_G00067550</name>
</gene>
<feature type="domain" description="Sushi" evidence="15">
    <location>
        <begin position="85"/>
        <end position="140"/>
    </location>
</feature>
<comment type="subcellular location">
    <subcellularLocation>
        <location evidence="2">Secreted</location>
    </subcellularLocation>
</comment>
<name>A0ABD0XEF9_UMBPY</name>
<feature type="domain" description="Sushi" evidence="15">
    <location>
        <begin position="205"/>
        <end position="264"/>
    </location>
</feature>
<dbReference type="PANTHER" id="PTHR19325">
    <property type="entry name" value="COMPLEMENT COMPONENT-RELATED SUSHI DOMAIN-CONTAINING"/>
    <property type="match status" value="1"/>
</dbReference>
<dbReference type="Pfam" id="PF09014">
    <property type="entry name" value="Sushi_2"/>
    <property type="match status" value="1"/>
</dbReference>
<dbReference type="SUPFAM" id="SSF57535">
    <property type="entry name" value="Complement control module/SCR domain"/>
    <property type="match status" value="5"/>
</dbReference>
<evidence type="ECO:0000256" key="11">
    <source>
        <dbReference type="ARBA" id="ARBA00029855"/>
    </source>
</evidence>